<evidence type="ECO:0000256" key="5">
    <source>
        <dbReference type="ARBA" id="ARBA00022917"/>
    </source>
</evidence>
<dbReference type="GO" id="GO:0005525">
    <property type="term" value="F:GTP binding"/>
    <property type="evidence" value="ECO:0007669"/>
    <property type="project" value="UniProtKB-UniRule"/>
</dbReference>
<name>A0A072PTJ8_9EURO</name>
<keyword evidence="4 10" id="KW-0378">Hydrolase</keyword>
<dbReference type="CDD" id="cd01890">
    <property type="entry name" value="LepA"/>
    <property type="match status" value="1"/>
</dbReference>
<dbReference type="GO" id="GO:0003924">
    <property type="term" value="F:GTPase activity"/>
    <property type="evidence" value="ECO:0007669"/>
    <property type="project" value="UniProtKB-UniRule"/>
</dbReference>
<dbReference type="InterPro" id="IPR004161">
    <property type="entry name" value="EFTu-like_2"/>
</dbReference>
<evidence type="ECO:0000256" key="10">
    <source>
        <dbReference type="HAMAP-Rule" id="MF_03137"/>
    </source>
</evidence>
<dbReference type="STRING" id="1182545.A0A072PTJ8"/>
<gene>
    <name evidence="12" type="ORF">A1O9_00641</name>
</gene>
<reference evidence="12 13" key="1">
    <citation type="submission" date="2013-03" db="EMBL/GenBank/DDBJ databases">
        <title>The Genome Sequence of Exophiala aquamarina CBS 119918.</title>
        <authorList>
            <consortium name="The Broad Institute Genomics Platform"/>
            <person name="Cuomo C."/>
            <person name="de Hoog S."/>
            <person name="Gorbushina A."/>
            <person name="Walker B."/>
            <person name="Young S.K."/>
            <person name="Zeng Q."/>
            <person name="Gargeya S."/>
            <person name="Fitzgerald M."/>
            <person name="Haas B."/>
            <person name="Abouelleil A."/>
            <person name="Allen A.W."/>
            <person name="Alvarado L."/>
            <person name="Arachchi H.M."/>
            <person name="Berlin A.M."/>
            <person name="Chapman S.B."/>
            <person name="Gainer-Dewar J."/>
            <person name="Goldberg J."/>
            <person name="Griggs A."/>
            <person name="Gujja S."/>
            <person name="Hansen M."/>
            <person name="Howarth C."/>
            <person name="Imamovic A."/>
            <person name="Ireland A."/>
            <person name="Larimer J."/>
            <person name="McCowan C."/>
            <person name="Murphy C."/>
            <person name="Pearson M."/>
            <person name="Poon T.W."/>
            <person name="Priest M."/>
            <person name="Roberts A."/>
            <person name="Saif S."/>
            <person name="Shea T."/>
            <person name="Sisk P."/>
            <person name="Sykes S."/>
            <person name="Wortman J."/>
            <person name="Nusbaum C."/>
            <person name="Birren B."/>
        </authorList>
    </citation>
    <scope>NUCLEOTIDE SEQUENCE [LARGE SCALE GENOMIC DNA]</scope>
    <source>
        <strain evidence="12 13">CBS 119918</strain>
    </source>
</reference>
<dbReference type="Pfam" id="PF06421">
    <property type="entry name" value="LepA_C"/>
    <property type="match status" value="1"/>
</dbReference>
<sequence>MRRWLQVFARRGAAISTPWVSACSRLNNCRELRPFASSSLRLAAPSTPITDLEQRLAAIPIDRYRNFCIVAHVDHGKSTLSDRLLELTGTIQAGSNKQVLDKLDVERERGITVKAQTCSMIYKYKGQDYLLHLVDTPGHVDFRAEVARSYASCGGALLLVDASQGIQAQTVANFYQAFAQGLTLIPVINKVDLPHADPPRALQQMKDSFELDPNSAVLVSAKTGLNVESILPIVIEEIPAPTGDDQAPLKLFLVDSWYSTYKGVILLVRVFEGSVRAGDQIVSFATGNKYIVGEVGIMYPDQVPQKVLRAGQVGYVYFNPSMRKSKEAKIGDTYTKVGFEKKVQALPGFEEPKPMVFVAAFPVDQGDFEHLEDSINQLTLNDRSVTVQKESSNALGAGFRLGFLGTLHCSVFEDRLRQEHGASIIITPPTVPFRIRYKDGKEVVVTNPAEFPENDTVRRNVADLLEPYVLCTLTLPEEYLGPVIELCEANRGEQKSLEYFTSTQVILKYEMPLAQLVDDFFGKLKSGTKGYATLDYEEADWRSSNIVKLQLLVNKEPVDAVSRVMHQSQVRQVGKRWVEKFKEHVDRQMFEIVIQAAVGREIVARETLKAFRKDVLAKLHASDITRRKKLLEKQKEGRKKLKAVGNVVIDHTAFQAFLAK</sequence>
<dbReference type="InterPro" id="IPR038363">
    <property type="entry name" value="LepA_C_sf"/>
</dbReference>
<dbReference type="Gene3D" id="2.40.30.10">
    <property type="entry name" value="Translation factors"/>
    <property type="match status" value="1"/>
</dbReference>
<comment type="caution">
    <text evidence="12">The sequence shown here is derived from an EMBL/GenBank/DDBJ whole genome shotgun (WGS) entry which is preliminary data.</text>
</comment>
<protein>
    <submittedName>
        <fullName evidence="12">Translation factor GUF1, mitochondrial</fullName>
    </submittedName>
</protein>
<dbReference type="CDD" id="cd03709">
    <property type="entry name" value="lepA_C"/>
    <property type="match status" value="1"/>
</dbReference>
<dbReference type="HAMAP" id="MF_00071">
    <property type="entry name" value="LepA"/>
    <property type="match status" value="1"/>
</dbReference>
<keyword evidence="6" id="KW-0809">Transit peptide</keyword>
<keyword evidence="8 10" id="KW-0342">GTP-binding</keyword>
<dbReference type="CDD" id="cd03699">
    <property type="entry name" value="EF4_II"/>
    <property type="match status" value="1"/>
</dbReference>
<dbReference type="InterPro" id="IPR006297">
    <property type="entry name" value="EF-4"/>
</dbReference>
<evidence type="ECO:0000256" key="6">
    <source>
        <dbReference type="ARBA" id="ARBA00022946"/>
    </source>
</evidence>
<accession>A0A072PTJ8</accession>
<dbReference type="Gene3D" id="3.30.70.240">
    <property type="match status" value="1"/>
</dbReference>
<dbReference type="NCBIfam" id="TIGR01393">
    <property type="entry name" value="lepA"/>
    <property type="match status" value="1"/>
</dbReference>
<evidence type="ECO:0000256" key="2">
    <source>
        <dbReference type="ARBA" id="ARBA00022741"/>
    </source>
</evidence>
<comment type="subcellular location">
    <subcellularLocation>
        <location evidence="10">Mitochondrion inner membrane</location>
        <topology evidence="10">Peripheral membrane protein</topology>
        <orientation evidence="10">Matrix side</orientation>
    </subcellularLocation>
</comment>
<dbReference type="GO" id="GO:0097177">
    <property type="term" value="F:mitochondrial ribosome binding"/>
    <property type="evidence" value="ECO:0007669"/>
    <property type="project" value="EnsemblFungi"/>
</dbReference>
<dbReference type="FunFam" id="3.30.70.870:FF:000004">
    <property type="entry name" value="Translation factor GUF1, mitochondrial"/>
    <property type="match status" value="1"/>
</dbReference>
<feature type="domain" description="Tr-type G" evidence="11">
    <location>
        <begin position="62"/>
        <end position="242"/>
    </location>
</feature>
<keyword evidence="2 10" id="KW-0547">Nucleotide-binding</keyword>
<keyword evidence="3 10" id="KW-0999">Mitochondrion inner membrane</keyword>
<dbReference type="Pfam" id="PF00009">
    <property type="entry name" value="GTP_EFTU"/>
    <property type="match status" value="1"/>
</dbReference>
<comment type="similarity">
    <text evidence="10">Belongs to the GTP-binding elongation factor family. LepA subfamily.</text>
</comment>
<dbReference type="InterPro" id="IPR000640">
    <property type="entry name" value="EFG_V-like"/>
</dbReference>
<keyword evidence="5 10" id="KW-0648">Protein biosynthesis</keyword>
<dbReference type="Pfam" id="PF03144">
    <property type="entry name" value="GTP_EFTU_D2"/>
    <property type="match status" value="1"/>
</dbReference>
<dbReference type="InterPro" id="IPR031157">
    <property type="entry name" value="G_TR_CS"/>
</dbReference>
<dbReference type="FunFam" id="3.30.70.2570:FF:000001">
    <property type="entry name" value="Translation factor GUF1, mitochondrial"/>
    <property type="match status" value="1"/>
</dbReference>
<dbReference type="Gene3D" id="3.30.70.2570">
    <property type="entry name" value="Elongation factor 4, C-terminal domain"/>
    <property type="match status" value="1"/>
</dbReference>
<comment type="similarity">
    <text evidence="1">Belongs to the TRAFAC class translation factor GTPase superfamily. Classic translation factor GTPase family. LepA subfamily.</text>
</comment>
<dbReference type="Pfam" id="PF00679">
    <property type="entry name" value="EFG_C"/>
    <property type="match status" value="1"/>
</dbReference>
<evidence type="ECO:0000256" key="7">
    <source>
        <dbReference type="ARBA" id="ARBA00023128"/>
    </source>
</evidence>
<dbReference type="InterPro" id="IPR005225">
    <property type="entry name" value="Small_GTP-bd"/>
</dbReference>
<dbReference type="AlphaFoldDB" id="A0A072PTJ8"/>
<dbReference type="SUPFAM" id="SSF54980">
    <property type="entry name" value="EF-G C-terminal domain-like"/>
    <property type="match status" value="2"/>
</dbReference>
<dbReference type="OrthoDB" id="1074at2759"/>
<evidence type="ECO:0000256" key="4">
    <source>
        <dbReference type="ARBA" id="ARBA00022801"/>
    </source>
</evidence>
<dbReference type="SUPFAM" id="SSF52540">
    <property type="entry name" value="P-loop containing nucleoside triphosphate hydrolases"/>
    <property type="match status" value="1"/>
</dbReference>
<dbReference type="VEuPathDB" id="FungiDB:A1O9_00641"/>
<keyword evidence="13" id="KW-1185">Reference proteome</keyword>
<dbReference type="GeneID" id="25275592"/>
<dbReference type="GO" id="GO:0045727">
    <property type="term" value="P:positive regulation of translation"/>
    <property type="evidence" value="ECO:0007669"/>
    <property type="project" value="UniProtKB-UniRule"/>
</dbReference>
<dbReference type="Gene3D" id="3.30.70.870">
    <property type="entry name" value="Elongation Factor G (Translational Gtpase), domain 3"/>
    <property type="match status" value="1"/>
</dbReference>
<evidence type="ECO:0000256" key="9">
    <source>
        <dbReference type="ARBA" id="ARBA00023136"/>
    </source>
</evidence>
<evidence type="ECO:0000313" key="12">
    <source>
        <dbReference type="EMBL" id="KEF62668.1"/>
    </source>
</evidence>
<dbReference type="GO" id="GO:0005743">
    <property type="term" value="C:mitochondrial inner membrane"/>
    <property type="evidence" value="ECO:0007669"/>
    <property type="project" value="UniProtKB-SubCell"/>
</dbReference>
<dbReference type="FunFam" id="3.30.70.240:FF:000007">
    <property type="entry name" value="Translation factor GUF1, mitochondrial"/>
    <property type="match status" value="1"/>
</dbReference>
<dbReference type="PROSITE" id="PS51722">
    <property type="entry name" value="G_TR_2"/>
    <property type="match status" value="1"/>
</dbReference>
<proteinExistence type="inferred from homology"/>
<dbReference type="EMBL" id="AMGV01000001">
    <property type="protein sequence ID" value="KEF62668.1"/>
    <property type="molecule type" value="Genomic_DNA"/>
</dbReference>
<dbReference type="InterPro" id="IPR009000">
    <property type="entry name" value="Transl_B-barrel_sf"/>
</dbReference>
<dbReference type="NCBIfam" id="TIGR00231">
    <property type="entry name" value="small_GTP"/>
    <property type="match status" value="1"/>
</dbReference>
<dbReference type="FunFam" id="3.40.50.300:FF:000078">
    <property type="entry name" value="Elongation factor 4"/>
    <property type="match status" value="1"/>
</dbReference>
<evidence type="ECO:0000313" key="13">
    <source>
        <dbReference type="Proteomes" id="UP000027920"/>
    </source>
</evidence>
<evidence type="ECO:0000256" key="1">
    <source>
        <dbReference type="ARBA" id="ARBA00005454"/>
    </source>
</evidence>
<keyword evidence="7 10" id="KW-0496">Mitochondrion</keyword>
<feature type="binding site" evidence="10">
    <location>
        <begin position="71"/>
        <end position="78"/>
    </location>
    <ligand>
        <name>GTP</name>
        <dbReference type="ChEBI" id="CHEBI:37565"/>
    </ligand>
</feature>
<feature type="binding site" evidence="10">
    <location>
        <begin position="135"/>
        <end position="139"/>
    </location>
    <ligand>
        <name>GTP</name>
        <dbReference type="ChEBI" id="CHEBI:37565"/>
    </ligand>
</feature>
<dbReference type="PROSITE" id="PS00301">
    <property type="entry name" value="G_TR_1"/>
    <property type="match status" value="1"/>
</dbReference>
<dbReference type="InterPro" id="IPR027417">
    <property type="entry name" value="P-loop_NTPase"/>
</dbReference>
<comment type="function">
    <text evidence="10">Promotes mitochondrial protein synthesis. May act as a fidelity factor of the translation reaction, by catalyzing a one-codon backward translocation of tRNAs on improperly translocated ribosomes. Binds to mitochondrial ribosomes in a GTP-dependent manner.</text>
</comment>
<evidence type="ECO:0000259" key="11">
    <source>
        <dbReference type="PROSITE" id="PS51722"/>
    </source>
</evidence>
<evidence type="ECO:0000256" key="8">
    <source>
        <dbReference type="ARBA" id="ARBA00023134"/>
    </source>
</evidence>
<dbReference type="InterPro" id="IPR035647">
    <property type="entry name" value="EFG_III/V"/>
</dbReference>
<feature type="binding site" evidence="10">
    <location>
        <begin position="189"/>
        <end position="192"/>
    </location>
    <ligand>
        <name>GTP</name>
        <dbReference type="ChEBI" id="CHEBI:37565"/>
    </ligand>
</feature>
<keyword evidence="9 10" id="KW-0472">Membrane</keyword>
<dbReference type="SUPFAM" id="SSF50447">
    <property type="entry name" value="Translation proteins"/>
    <property type="match status" value="1"/>
</dbReference>
<dbReference type="GO" id="GO:0006412">
    <property type="term" value="P:translation"/>
    <property type="evidence" value="ECO:0007669"/>
    <property type="project" value="UniProtKB-KW"/>
</dbReference>
<dbReference type="InterPro" id="IPR013842">
    <property type="entry name" value="LepA_CTD"/>
</dbReference>
<dbReference type="Proteomes" id="UP000027920">
    <property type="component" value="Unassembled WGS sequence"/>
</dbReference>
<dbReference type="PANTHER" id="PTHR43512">
    <property type="entry name" value="TRANSLATION FACTOR GUF1-RELATED"/>
    <property type="match status" value="1"/>
</dbReference>
<evidence type="ECO:0000256" key="3">
    <source>
        <dbReference type="ARBA" id="ARBA00022792"/>
    </source>
</evidence>
<dbReference type="FunFam" id="2.40.30.10:FF:000015">
    <property type="entry name" value="Translation factor GUF1, mitochondrial"/>
    <property type="match status" value="1"/>
</dbReference>
<dbReference type="Gene3D" id="3.40.50.300">
    <property type="entry name" value="P-loop containing nucleotide triphosphate hydrolases"/>
    <property type="match status" value="1"/>
</dbReference>
<dbReference type="PANTHER" id="PTHR43512:SF7">
    <property type="entry name" value="TRANSLATION FACTOR GUF1, MITOCHONDRIAL"/>
    <property type="match status" value="1"/>
</dbReference>
<organism evidence="12 13">
    <name type="scientific">Exophiala aquamarina CBS 119918</name>
    <dbReference type="NCBI Taxonomy" id="1182545"/>
    <lineage>
        <taxon>Eukaryota</taxon>
        <taxon>Fungi</taxon>
        <taxon>Dikarya</taxon>
        <taxon>Ascomycota</taxon>
        <taxon>Pezizomycotina</taxon>
        <taxon>Eurotiomycetes</taxon>
        <taxon>Chaetothyriomycetidae</taxon>
        <taxon>Chaetothyriales</taxon>
        <taxon>Herpotrichiellaceae</taxon>
        <taxon>Exophiala</taxon>
    </lineage>
</organism>
<dbReference type="CDD" id="cd16260">
    <property type="entry name" value="EF4_III"/>
    <property type="match status" value="1"/>
</dbReference>
<dbReference type="PRINTS" id="PR00315">
    <property type="entry name" value="ELONGATNFCT"/>
</dbReference>
<dbReference type="GO" id="GO:0005759">
    <property type="term" value="C:mitochondrial matrix"/>
    <property type="evidence" value="ECO:0007669"/>
    <property type="project" value="UniProtKB-UniRule"/>
</dbReference>
<dbReference type="PROSITE" id="PS51257">
    <property type="entry name" value="PROKAR_LIPOPROTEIN"/>
    <property type="match status" value="1"/>
</dbReference>
<dbReference type="RefSeq" id="XP_013265258.1">
    <property type="nucleotide sequence ID" value="XM_013409804.1"/>
</dbReference>
<dbReference type="HOGENOM" id="CLU_009995_3_1_1"/>
<comment type="catalytic activity">
    <reaction evidence="10">
        <text>GTP + H2O = GDP + phosphate + H(+)</text>
        <dbReference type="Rhea" id="RHEA:19669"/>
        <dbReference type="ChEBI" id="CHEBI:15377"/>
        <dbReference type="ChEBI" id="CHEBI:15378"/>
        <dbReference type="ChEBI" id="CHEBI:37565"/>
        <dbReference type="ChEBI" id="CHEBI:43474"/>
        <dbReference type="ChEBI" id="CHEBI:58189"/>
        <dbReference type="EC" id="3.6.5.n1"/>
    </reaction>
</comment>
<dbReference type="InterPro" id="IPR035654">
    <property type="entry name" value="LepA_IV"/>
</dbReference>
<dbReference type="InterPro" id="IPR000795">
    <property type="entry name" value="T_Tr_GTP-bd_dom"/>
</dbReference>